<feature type="region of interest" description="Disordered" evidence="1">
    <location>
        <begin position="1"/>
        <end position="34"/>
    </location>
</feature>
<protein>
    <submittedName>
        <fullName evidence="2">Uncharacterized protein</fullName>
    </submittedName>
</protein>
<proteinExistence type="predicted"/>
<gene>
    <name evidence="2" type="ORF">CGGC5_v005408</name>
</gene>
<organism evidence="2 3">
    <name type="scientific">Colletotrichum fructicola (strain Nara gc5)</name>
    <name type="common">Anthracnose fungus</name>
    <name type="synonym">Colletotrichum gloeosporioides (strain Nara gc5)</name>
    <dbReference type="NCBI Taxonomy" id="1213859"/>
    <lineage>
        <taxon>Eukaryota</taxon>
        <taxon>Fungi</taxon>
        <taxon>Dikarya</taxon>
        <taxon>Ascomycota</taxon>
        <taxon>Pezizomycotina</taxon>
        <taxon>Sordariomycetes</taxon>
        <taxon>Hypocreomycetidae</taxon>
        <taxon>Glomerellales</taxon>
        <taxon>Glomerellaceae</taxon>
        <taxon>Colletotrichum</taxon>
        <taxon>Colletotrichum gloeosporioides species complex</taxon>
    </lineage>
</organism>
<comment type="caution">
    <text evidence="2">The sequence shown here is derived from an EMBL/GenBank/DDBJ whole genome shotgun (WGS) entry which is preliminary data.</text>
</comment>
<evidence type="ECO:0000313" key="2">
    <source>
        <dbReference type="EMBL" id="KAF4487181.1"/>
    </source>
</evidence>
<name>A0A7J6JBG5_COLFN</name>
<dbReference type="InParanoid" id="A0A7J6JBG5"/>
<dbReference type="RefSeq" id="XP_066009201.1">
    <property type="nucleotide sequence ID" value="XM_066151449.1"/>
</dbReference>
<reference evidence="2 3" key="2">
    <citation type="submission" date="2020-04" db="EMBL/GenBank/DDBJ databases">
        <title>Genome sequencing and assembly of multiple isolates from the Colletotrichum gloeosporioides species complex.</title>
        <authorList>
            <person name="Gan P."/>
            <person name="Shirasu K."/>
        </authorList>
    </citation>
    <scope>NUCLEOTIDE SEQUENCE [LARGE SCALE GENOMIC DNA]</scope>
    <source>
        <strain evidence="2 3">Nara gc5</strain>
    </source>
</reference>
<accession>A0A7J6JBG5</accession>
<keyword evidence="3" id="KW-1185">Reference proteome</keyword>
<sequence length="69" mass="7843">MQQTSFYFVNGGGKRKEPHPGQSTPLASSQERRLQPKFSKLHAESQRRTRNFDSFSVKSAWAIIKSTST</sequence>
<evidence type="ECO:0000313" key="3">
    <source>
        <dbReference type="Proteomes" id="UP000011096"/>
    </source>
</evidence>
<reference evidence="2 3" key="1">
    <citation type="submission" date="2012-08" db="EMBL/GenBank/DDBJ databases">
        <authorList>
            <person name="Gan P.H.P."/>
            <person name="Ikeda K."/>
            <person name="Irieda H."/>
            <person name="Narusaka M."/>
            <person name="O'Connell R.J."/>
            <person name="Narusaka Y."/>
            <person name="Takano Y."/>
            <person name="Kubo Y."/>
            <person name="Shirasu K."/>
        </authorList>
    </citation>
    <scope>NUCLEOTIDE SEQUENCE [LARGE SCALE GENOMIC DNA]</scope>
    <source>
        <strain evidence="2 3">Nara gc5</strain>
    </source>
</reference>
<dbReference type="AlphaFoldDB" id="A0A7J6JBG5"/>
<dbReference type="GeneID" id="90979791"/>
<evidence type="ECO:0000256" key="1">
    <source>
        <dbReference type="SAM" id="MobiDB-lite"/>
    </source>
</evidence>
<dbReference type="EMBL" id="ANPB02000003">
    <property type="protein sequence ID" value="KAF4487181.1"/>
    <property type="molecule type" value="Genomic_DNA"/>
</dbReference>
<dbReference type="Proteomes" id="UP000011096">
    <property type="component" value="Unassembled WGS sequence"/>
</dbReference>